<evidence type="ECO:0000313" key="2">
    <source>
        <dbReference type="WBParaSite" id="ES5_v2.g25517.t1"/>
    </source>
</evidence>
<evidence type="ECO:0000313" key="1">
    <source>
        <dbReference type="Proteomes" id="UP000887579"/>
    </source>
</evidence>
<protein>
    <submittedName>
        <fullName evidence="2">Uncharacterized protein</fullName>
    </submittedName>
</protein>
<name>A0AC34G7W3_9BILA</name>
<accession>A0AC34G7W3</accession>
<reference evidence="2" key="1">
    <citation type="submission" date="2022-11" db="UniProtKB">
        <authorList>
            <consortium name="WormBaseParasite"/>
        </authorList>
    </citation>
    <scope>IDENTIFICATION</scope>
</reference>
<proteinExistence type="predicted"/>
<sequence length="298" mass="34830">MASAKMIGAQQNGQQRKNGRGRQPQKRQQRKSKAKDENVFHPLLEFCVVSDAENNELPSPNQCSPFKEYRVSSLPFTQINGEQARQSRKRSKESTTTFSKLNPSKKRKTTETAAKRREEEDGDNIGKIDRIFFDKKLGMCANVLWYYKYKQCVLKDENREKLETKYNFDSRELIASKHTDTISCDSIQSHAFVLTFNEYSRYIAENKYDCLPSTLQSRCKELWPRGEKNYPRRRFLPHEDTPQDLVYFCRKYYSIARKGIFSSAPMPSHAQKRRIARRRPIYQLLPVCDENGNGDKSP</sequence>
<organism evidence="1 2">
    <name type="scientific">Panagrolaimus sp. ES5</name>
    <dbReference type="NCBI Taxonomy" id="591445"/>
    <lineage>
        <taxon>Eukaryota</taxon>
        <taxon>Metazoa</taxon>
        <taxon>Ecdysozoa</taxon>
        <taxon>Nematoda</taxon>
        <taxon>Chromadorea</taxon>
        <taxon>Rhabditida</taxon>
        <taxon>Tylenchina</taxon>
        <taxon>Panagrolaimomorpha</taxon>
        <taxon>Panagrolaimoidea</taxon>
        <taxon>Panagrolaimidae</taxon>
        <taxon>Panagrolaimus</taxon>
    </lineage>
</organism>
<dbReference type="WBParaSite" id="ES5_v2.g25517.t1">
    <property type="protein sequence ID" value="ES5_v2.g25517.t1"/>
    <property type="gene ID" value="ES5_v2.g25517"/>
</dbReference>
<dbReference type="Proteomes" id="UP000887579">
    <property type="component" value="Unplaced"/>
</dbReference>